<accession>A0ABC9VKN1</accession>
<reference evidence="2 3" key="1">
    <citation type="journal article" date="2024" name="Int. J. Syst. Evol. Microbiol.">
        <title>Proposal of Lactobacillus amylovorus subsp. animalis subsp. nov. and an emended description of Lactobacillus amylovorus.</title>
        <authorList>
            <person name="Yamane K."/>
            <person name="Tanizawa Y."/>
            <person name="Kobayashi H."/>
            <person name="Kamizono T."/>
            <person name="Kojima Y."/>
            <person name="Takagi H."/>
            <person name="Tohno M."/>
        </authorList>
    </citation>
    <scope>NUCLEOTIDE SEQUENCE [LARGE SCALE GENOMIC DNA]</scope>
    <source>
        <strain evidence="2 3">TKL145</strain>
    </source>
</reference>
<gene>
    <name evidence="2" type="ORF">LATKL145_01470</name>
</gene>
<evidence type="ECO:0000256" key="1">
    <source>
        <dbReference type="SAM" id="MobiDB-lite"/>
    </source>
</evidence>
<sequence length="175" mass="17922">MKGIIPDGKLYMDGQLGAGTVATLEDSSVNTLTAGGPIGFGTAVTIKDGKAVQAAGAPIYGVALKRTYMNADHFYQEDIDNDKWGEGEVLGVLRDGTIAVPVSADADAQENATVDANGQFKPAGASDTVVGVFLSSANAGETAQLQTRVQLAQPTSQAAPPTQASQLDKNNPASK</sequence>
<evidence type="ECO:0000313" key="2">
    <source>
        <dbReference type="EMBL" id="GAA0041737.1"/>
    </source>
</evidence>
<dbReference type="Pfam" id="PF22758">
    <property type="entry name" value="Phage_cement"/>
    <property type="match status" value="1"/>
</dbReference>
<feature type="region of interest" description="Disordered" evidence="1">
    <location>
        <begin position="149"/>
        <end position="175"/>
    </location>
</feature>
<dbReference type="InterPro" id="IPR054438">
    <property type="entry name" value="Struct_cement_gp24/gp6"/>
</dbReference>
<dbReference type="AlphaFoldDB" id="A0ABC9VKN1"/>
<reference evidence="3" key="2">
    <citation type="submission" date="2024-01" db="EMBL/GenBank/DDBJ databases">
        <title>Draft genome sequence of Lactobacillus amylovorus strain TKL145.</title>
        <authorList>
            <person name="Tohno M."/>
            <person name="Tanizawa Y."/>
        </authorList>
    </citation>
    <scope>NUCLEOTIDE SEQUENCE [LARGE SCALE GENOMIC DNA]</scope>
    <source>
        <strain evidence="3">TKL145</strain>
    </source>
</reference>
<protein>
    <submittedName>
        <fullName evidence="2">Uncharacterized protein</fullName>
    </submittedName>
</protein>
<evidence type="ECO:0000313" key="3">
    <source>
        <dbReference type="Proteomes" id="UP001437574"/>
    </source>
</evidence>
<organism evidence="2 3">
    <name type="scientific">Lactobacillus amylovorus subsp. animalium</name>
    <dbReference type="NCBI Taxonomy" id="3378536"/>
    <lineage>
        <taxon>Bacteria</taxon>
        <taxon>Bacillati</taxon>
        <taxon>Bacillota</taxon>
        <taxon>Bacilli</taxon>
        <taxon>Lactobacillales</taxon>
        <taxon>Lactobacillaceae</taxon>
        <taxon>Lactobacillus</taxon>
    </lineage>
</organism>
<dbReference type="RefSeq" id="WP_353302367.1">
    <property type="nucleotide sequence ID" value="NZ_BAAAAK010000001.1"/>
</dbReference>
<dbReference type="EMBL" id="BAAAAK010000001">
    <property type="protein sequence ID" value="GAA0041737.1"/>
    <property type="molecule type" value="Genomic_DNA"/>
</dbReference>
<dbReference type="Proteomes" id="UP001437574">
    <property type="component" value="Unassembled WGS sequence"/>
</dbReference>
<proteinExistence type="predicted"/>
<name>A0ABC9VKN1_LACAM</name>
<comment type="caution">
    <text evidence="2">The sequence shown here is derived from an EMBL/GenBank/DDBJ whole genome shotgun (WGS) entry which is preliminary data.</text>
</comment>